<gene>
    <name evidence="2" type="ORF">D9619_002189</name>
</gene>
<reference evidence="2 3" key="1">
    <citation type="journal article" date="2020" name="ISME J.">
        <title>Uncovering the hidden diversity of litter-decomposition mechanisms in mushroom-forming fungi.</title>
        <authorList>
            <person name="Floudas D."/>
            <person name="Bentzer J."/>
            <person name="Ahren D."/>
            <person name="Johansson T."/>
            <person name="Persson P."/>
            <person name="Tunlid A."/>
        </authorList>
    </citation>
    <scope>NUCLEOTIDE SEQUENCE [LARGE SCALE GENOMIC DNA]</scope>
    <source>
        <strain evidence="2 3">CBS 101986</strain>
    </source>
</reference>
<protein>
    <submittedName>
        <fullName evidence="2">Uncharacterized protein</fullName>
    </submittedName>
</protein>
<accession>A0A8H5BEE5</accession>
<proteinExistence type="predicted"/>
<feature type="transmembrane region" description="Helical" evidence="1">
    <location>
        <begin position="6"/>
        <end position="25"/>
    </location>
</feature>
<dbReference type="Proteomes" id="UP000567179">
    <property type="component" value="Unassembled WGS sequence"/>
</dbReference>
<dbReference type="EMBL" id="JAACJJ010000028">
    <property type="protein sequence ID" value="KAF5321815.1"/>
    <property type="molecule type" value="Genomic_DNA"/>
</dbReference>
<keyword evidence="1" id="KW-0472">Membrane</keyword>
<keyword evidence="1" id="KW-1133">Transmembrane helix</keyword>
<keyword evidence="1" id="KW-0812">Transmembrane</keyword>
<name>A0A8H5BEE5_9AGAR</name>
<evidence type="ECO:0000313" key="3">
    <source>
        <dbReference type="Proteomes" id="UP000567179"/>
    </source>
</evidence>
<evidence type="ECO:0000313" key="2">
    <source>
        <dbReference type="EMBL" id="KAF5321815.1"/>
    </source>
</evidence>
<keyword evidence="3" id="KW-1185">Reference proteome</keyword>
<sequence>MLSVSASGALLCIEFVVIVGVAHYLRLFGSKKDMGWEGNMALMETEGPEWRKHRRSAQRHIHLDTSATNENVQHFRICSAFQAIFSSPEDFLDHIKTPD</sequence>
<evidence type="ECO:0000256" key="1">
    <source>
        <dbReference type="SAM" id="Phobius"/>
    </source>
</evidence>
<comment type="caution">
    <text evidence="2">The sequence shown here is derived from an EMBL/GenBank/DDBJ whole genome shotgun (WGS) entry which is preliminary data.</text>
</comment>
<organism evidence="2 3">
    <name type="scientific">Psilocybe cf. subviscida</name>
    <dbReference type="NCBI Taxonomy" id="2480587"/>
    <lineage>
        <taxon>Eukaryota</taxon>
        <taxon>Fungi</taxon>
        <taxon>Dikarya</taxon>
        <taxon>Basidiomycota</taxon>
        <taxon>Agaricomycotina</taxon>
        <taxon>Agaricomycetes</taxon>
        <taxon>Agaricomycetidae</taxon>
        <taxon>Agaricales</taxon>
        <taxon>Agaricineae</taxon>
        <taxon>Strophariaceae</taxon>
        <taxon>Psilocybe</taxon>
    </lineage>
</organism>
<dbReference type="AlphaFoldDB" id="A0A8H5BEE5"/>